<dbReference type="Proteomes" id="UP000807306">
    <property type="component" value="Unassembled WGS sequence"/>
</dbReference>
<dbReference type="Pfam" id="PF00106">
    <property type="entry name" value="adh_short"/>
    <property type="match status" value="1"/>
</dbReference>
<gene>
    <name evidence="1" type="ORF">CPB83DRAFT_850178</name>
</gene>
<keyword evidence="2" id="KW-1185">Reference proteome</keyword>
<dbReference type="PANTHER" id="PTHR43431:SF7">
    <property type="entry name" value="OXIDOREDUCTASE, SHORT CHAIN DEHYDROGENASE_REDUCTASE FAMILY (AFU_ORTHOLOGUE AFUA_5G14000)"/>
    <property type="match status" value="1"/>
</dbReference>
<dbReference type="Gene3D" id="3.40.50.720">
    <property type="entry name" value="NAD(P)-binding Rossmann-like Domain"/>
    <property type="match status" value="1"/>
</dbReference>
<proteinExistence type="predicted"/>
<organism evidence="1 2">
    <name type="scientific">Crepidotus variabilis</name>
    <dbReference type="NCBI Taxonomy" id="179855"/>
    <lineage>
        <taxon>Eukaryota</taxon>
        <taxon>Fungi</taxon>
        <taxon>Dikarya</taxon>
        <taxon>Basidiomycota</taxon>
        <taxon>Agaricomycotina</taxon>
        <taxon>Agaricomycetes</taxon>
        <taxon>Agaricomycetidae</taxon>
        <taxon>Agaricales</taxon>
        <taxon>Agaricineae</taxon>
        <taxon>Crepidotaceae</taxon>
        <taxon>Crepidotus</taxon>
    </lineage>
</organism>
<accession>A0A9P6EKR6</accession>
<dbReference type="InterPro" id="IPR002347">
    <property type="entry name" value="SDR_fam"/>
</dbReference>
<sequence>MSSQAAKRVFVVLGVGNGLGTGGATARLFAKNGYEVALIARGGNTLESLAKEINSNGGQAKSFPVSSYSHEDVTNAWSSIHKAFPKPEYAIRAAVFNGGAGVFKKFLDITPEDVQTSLQASVASAFSFSRGAILAFKDNDIDESNGARGSLIFTGATASIRGNILTSSFAAGKHGLRALSQSLGKEFGQENIHVAHAIIDGGILTDRSREYKNDPSWETNANIHLKPESIAASYLYLVNQDRSAWTWELDLRPAHEKW</sequence>
<name>A0A9P6EKR6_9AGAR</name>
<dbReference type="PANTHER" id="PTHR43431">
    <property type="entry name" value="OXIDOREDUCTASE, SHORT CHAIN DEHYDROGENASE/REDUCTASE FAMILY (AFU_ORTHOLOGUE AFUA_5G14000)"/>
    <property type="match status" value="1"/>
</dbReference>
<evidence type="ECO:0000313" key="2">
    <source>
        <dbReference type="Proteomes" id="UP000807306"/>
    </source>
</evidence>
<evidence type="ECO:0000313" key="1">
    <source>
        <dbReference type="EMBL" id="KAF9530714.1"/>
    </source>
</evidence>
<comment type="caution">
    <text evidence="1">The sequence shown here is derived from an EMBL/GenBank/DDBJ whole genome shotgun (WGS) entry which is preliminary data.</text>
</comment>
<dbReference type="PRINTS" id="PR00081">
    <property type="entry name" value="GDHRDH"/>
</dbReference>
<reference evidence="1" key="1">
    <citation type="submission" date="2020-11" db="EMBL/GenBank/DDBJ databases">
        <authorList>
            <consortium name="DOE Joint Genome Institute"/>
            <person name="Ahrendt S."/>
            <person name="Riley R."/>
            <person name="Andreopoulos W."/>
            <person name="Labutti K."/>
            <person name="Pangilinan J."/>
            <person name="Ruiz-Duenas F.J."/>
            <person name="Barrasa J.M."/>
            <person name="Sanchez-Garcia M."/>
            <person name="Camarero S."/>
            <person name="Miyauchi S."/>
            <person name="Serrano A."/>
            <person name="Linde D."/>
            <person name="Babiker R."/>
            <person name="Drula E."/>
            <person name="Ayuso-Fernandez I."/>
            <person name="Pacheco R."/>
            <person name="Padilla G."/>
            <person name="Ferreira P."/>
            <person name="Barriuso J."/>
            <person name="Kellner H."/>
            <person name="Castanera R."/>
            <person name="Alfaro M."/>
            <person name="Ramirez L."/>
            <person name="Pisabarro A.G."/>
            <person name="Kuo A."/>
            <person name="Tritt A."/>
            <person name="Lipzen A."/>
            <person name="He G."/>
            <person name="Yan M."/>
            <person name="Ng V."/>
            <person name="Cullen D."/>
            <person name="Martin F."/>
            <person name="Rosso M.-N."/>
            <person name="Henrissat B."/>
            <person name="Hibbett D."/>
            <person name="Martinez A.T."/>
            <person name="Grigoriev I.V."/>
        </authorList>
    </citation>
    <scope>NUCLEOTIDE SEQUENCE</scope>
    <source>
        <strain evidence="1">CBS 506.95</strain>
    </source>
</reference>
<dbReference type="SUPFAM" id="SSF51735">
    <property type="entry name" value="NAD(P)-binding Rossmann-fold domains"/>
    <property type="match status" value="1"/>
</dbReference>
<dbReference type="AlphaFoldDB" id="A0A9P6EKR6"/>
<dbReference type="OrthoDB" id="5399006at2759"/>
<protein>
    <submittedName>
        <fullName evidence="1">Short-chain dehydrogenase/reductase SDR</fullName>
    </submittedName>
</protein>
<dbReference type="EMBL" id="MU157838">
    <property type="protein sequence ID" value="KAF9530714.1"/>
    <property type="molecule type" value="Genomic_DNA"/>
</dbReference>
<dbReference type="InterPro" id="IPR036291">
    <property type="entry name" value="NAD(P)-bd_dom_sf"/>
</dbReference>